<dbReference type="OMA" id="WTLFRVA"/>
<evidence type="ECO:0000259" key="8">
    <source>
        <dbReference type="PROSITE" id="PS50850"/>
    </source>
</evidence>
<evidence type="ECO:0000256" key="3">
    <source>
        <dbReference type="ARBA" id="ARBA00022692"/>
    </source>
</evidence>
<reference evidence="9" key="1">
    <citation type="submission" date="2021-02" db="EMBL/GenBank/DDBJ databases">
        <authorList>
            <person name="Dougan E. K."/>
            <person name="Rhodes N."/>
            <person name="Thang M."/>
            <person name="Chan C."/>
        </authorList>
    </citation>
    <scope>NUCLEOTIDE SEQUENCE</scope>
</reference>
<feature type="transmembrane region" description="Helical" evidence="7">
    <location>
        <begin position="309"/>
        <end position="332"/>
    </location>
</feature>
<name>A0A813FEH4_POLGL</name>
<proteinExistence type="inferred from homology"/>
<evidence type="ECO:0000256" key="1">
    <source>
        <dbReference type="ARBA" id="ARBA00004141"/>
    </source>
</evidence>
<organism evidence="9 10">
    <name type="scientific">Polarella glacialis</name>
    <name type="common">Dinoflagellate</name>
    <dbReference type="NCBI Taxonomy" id="89957"/>
    <lineage>
        <taxon>Eukaryota</taxon>
        <taxon>Sar</taxon>
        <taxon>Alveolata</taxon>
        <taxon>Dinophyceae</taxon>
        <taxon>Suessiales</taxon>
        <taxon>Suessiaceae</taxon>
        <taxon>Polarella</taxon>
    </lineage>
</organism>
<feature type="transmembrane region" description="Helical" evidence="7">
    <location>
        <begin position="188"/>
        <end position="208"/>
    </location>
</feature>
<dbReference type="PROSITE" id="PS50850">
    <property type="entry name" value="MFS"/>
    <property type="match status" value="1"/>
</dbReference>
<dbReference type="GO" id="GO:0022857">
    <property type="term" value="F:transmembrane transporter activity"/>
    <property type="evidence" value="ECO:0007669"/>
    <property type="project" value="InterPro"/>
</dbReference>
<dbReference type="PANTHER" id="PTHR23505:SF52">
    <property type="entry name" value="MAJOR FACILITATOR SUPERFAMILY PROTEIN"/>
    <property type="match status" value="1"/>
</dbReference>
<feature type="transmembrane region" description="Helical" evidence="7">
    <location>
        <begin position="95"/>
        <end position="115"/>
    </location>
</feature>
<dbReference type="OrthoDB" id="440755at2759"/>
<dbReference type="GO" id="GO:0016020">
    <property type="term" value="C:membrane"/>
    <property type="evidence" value="ECO:0007669"/>
    <property type="project" value="UniProtKB-SubCell"/>
</dbReference>
<feature type="transmembrane region" description="Helical" evidence="7">
    <location>
        <begin position="58"/>
        <end position="83"/>
    </location>
</feature>
<comment type="caution">
    <text evidence="9">The sequence shown here is derived from an EMBL/GenBank/DDBJ whole genome shotgun (WGS) entry which is preliminary data.</text>
</comment>
<dbReference type="InterPro" id="IPR020846">
    <property type="entry name" value="MFS_dom"/>
</dbReference>
<dbReference type="SUPFAM" id="SSF103473">
    <property type="entry name" value="MFS general substrate transporter"/>
    <property type="match status" value="1"/>
</dbReference>
<feature type="transmembrane region" description="Helical" evidence="7">
    <location>
        <begin position="268"/>
        <end position="289"/>
    </location>
</feature>
<keyword evidence="3 7" id="KW-0812">Transmembrane</keyword>
<evidence type="ECO:0000256" key="4">
    <source>
        <dbReference type="ARBA" id="ARBA00022989"/>
    </source>
</evidence>
<feature type="transmembrane region" description="Helical" evidence="7">
    <location>
        <begin position="376"/>
        <end position="397"/>
    </location>
</feature>
<evidence type="ECO:0000256" key="5">
    <source>
        <dbReference type="ARBA" id="ARBA00023136"/>
    </source>
</evidence>
<feature type="domain" description="Major facilitator superfamily (MFS) profile" evidence="8">
    <location>
        <begin position="59"/>
        <end position="450"/>
    </location>
</feature>
<dbReference type="Pfam" id="PF07690">
    <property type="entry name" value="MFS_1"/>
    <property type="match status" value="1"/>
</dbReference>
<feature type="transmembrane region" description="Helical" evidence="7">
    <location>
        <begin position="220"/>
        <end position="241"/>
    </location>
</feature>
<comment type="similarity">
    <text evidence="6">Belongs to the major facilitator superfamily. Spinster (TC 2.A.1.49) family.</text>
</comment>
<dbReference type="Gene3D" id="1.20.1250.20">
    <property type="entry name" value="MFS general substrate transporter like domains"/>
    <property type="match status" value="2"/>
</dbReference>
<dbReference type="InterPro" id="IPR036259">
    <property type="entry name" value="MFS_trans_sf"/>
</dbReference>
<keyword evidence="2" id="KW-0813">Transport</keyword>
<dbReference type="InterPro" id="IPR011701">
    <property type="entry name" value="MFS"/>
</dbReference>
<sequence length="450" mass="46700">MTTSATSADARVGGAGTPASIFTSVVGDDGEEKAQSQAGQIQSGGLPGEDTVREASKILLCSLCAVSALEGADMALLPAVFFALQGDLGLTLGNLATMSLVQGVTGSAVAPFWGIVADRGIMKRKNIITFGCVMQGLVTMALAFIDDFLLMTCLRALNGVFLASLRPVASGIIADVTSESRRGKVFGLVQLSTNVGMMAGGLLGTPISTKTVFGLQGWRVAFLAVGALSIGVGLFAFLTMVEPPREGNGGAADGKTQKGACGQEARKLLGYFRMPTFCALVFQGWFGGIPWSAMGYSTLFYQVGGLRDSWAAILGATGQAAGACGGLLGGLIGDRLAKRWPHHGRPLTAQISVMAGIPVAYLTFMVDPPANETAAFVYYLSLVIFLGLTATWCGVGVNMPILTEIVKPEGRSTILAWESALESTFSVILGNAMVGFLAETCFGYDLANAL</sequence>
<accession>A0A813FEH4</accession>
<dbReference type="AlphaFoldDB" id="A0A813FEH4"/>
<evidence type="ECO:0000313" key="10">
    <source>
        <dbReference type="Proteomes" id="UP000654075"/>
    </source>
</evidence>
<dbReference type="PANTHER" id="PTHR23505">
    <property type="entry name" value="SPINSTER"/>
    <property type="match status" value="1"/>
</dbReference>
<evidence type="ECO:0000256" key="2">
    <source>
        <dbReference type="ARBA" id="ARBA00022448"/>
    </source>
</evidence>
<evidence type="ECO:0000256" key="6">
    <source>
        <dbReference type="ARBA" id="ARBA00024338"/>
    </source>
</evidence>
<keyword evidence="4 7" id="KW-1133">Transmembrane helix</keyword>
<dbReference type="Proteomes" id="UP000654075">
    <property type="component" value="Unassembled WGS sequence"/>
</dbReference>
<feature type="non-terminal residue" evidence="9">
    <location>
        <position position="1"/>
    </location>
</feature>
<dbReference type="EMBL" id="CAJNNV010024960">
    <property type="protein sequence ID" value="CAE8611194.1"/>
    <property type="molecule type" value="Genomic_DNA"/>
</dbReference>
<protein>
    <recommendedName>
        <fullName evidence="8">Major facilitator superfamily (MFS) profile domain-containing protein</fullName>
    </recommendedName>
</protein>
<dbReference type="InterPro" id="IPR044770">
    <property type="entry name" value="MFS_spinster-like"/>
</dbReference>
<keyword evidence="10" id="KW-1185">Reference proteome</keyword>
<evidence type="ECO:0000313" key="9">
    <source>
        <dbReference type="EMBL" id="CAE8611194.1"/>
    </source>
</evidence>
<feature type="transmembrane region" description="Helical" evidence="7">
    <location>
        <begin position="344"/>
        <end position="364"/>
    </location>
</feature>
<comment type="subcellular location">
    <subcellularLocation>
        <location evidence="1">Membrane</location>
        <topology evidence="1">Multi-pass membrane protein</topology>
    </subcellularLocation>
</comment>
<gene>
    <name evidence="9" type="ORF">PGLA1383_LOCUS29001</name>
</gene>
<keyword evidence="5 7" id="KW-0472">Membrane</keyword>
<evidence type="ECO:0000256" key="7">
    <source>
        <dbReference type="SAM" id="Phobius"/>
    </source>
</evidence>